<dbReference type="OrthoDB" id="5542239at2759"/>
<dbReference type="STRING" id="1858805.M5G8I6"/>
<evidence type="ECO:0000256" key="6">
    <source>
        <dbReference type="ARBA" id="ARBA00035137"/>
    </source>
</evidence>
<protein>
    <recommendedName>
        <fullName evidence="6">Small ribosomal subunit protein mS23</fullName>
    </recommendedName>
    <alternativeName>
        <fullName evidence="7">37S ribosomal protein S25, mitochondrial</fullName>
    </alternativeName>
</protein>
<accession>M5G8I6</accession>
<evidence type="ECO:0000313" key="9">
    <source>
        <dbReference type="Proteomes" id="UP000030653"/>
    </source>
</evidence>
<dbReference type="CDD" id="cd23701">
    <property type="entry name" value="At1g26750"/>
    <property type="match status" value="1"/>
</dbReference>
<evidence type="ECO:0000256" key="5">
    <source>
        <dbReference type="ARBA" id="ARBA00023274"/>
    </source>
</evidence>
<dbReference type="Proteomes" id="UP000030653">
    <property type="component" value="Unassembled WGS sequence"/>
</dbReference>
<organism evidence="8 9">
    <name type="scientific">Dacryopinax primogenitus (strain DJM 731)</name>
    <name type="common">Brown rot fungus</name>
    <dbReference type="NCBI Taxonomy" id="1858805"/>
    <lineage>
        <taxon>Eukaryota</taxon>
        <taxon>Fungi</taxon>
        <taxon>Dikarya</taxon>
        <taxon>Basidiomycota</taxon>
        <taxon>Agaricomycotina</taxon>
        <taxon>Dacrymycetes</taxon>
        <taxon>Dacrymycetales</taxon>
        <taxon>Dacrymycetaceae</taxon>
        <taxon>Dacryopinax</taxon>
    </lineage>
</organism>
<proteinExistence type="inferred from homology"/>
<gene>
    <name evidence="8" type="ORF">DACRYDRAFT_81744</name>
</gene>
<dbReference type="Pfam" id="PF13741">
    <property type="entry name" value="MRP-S25"/>
    <property type="match status" value="1"/>
</dbReference>
<comment type="similarity">
    <text evidence="2">Belongs to the mitochondrion-specific ribosomal protein mS23 family.</text>
</comment>
<sequence>MPRRDAQVHKTISRLLRGSNKPPPIWYGAMLAYPPTSPPPLKLQNQKRRAFDLSPNVTPSQLLDKRPVNIVYPEDRLRQQFFKDHPYEAFRAKNLVESREVGEEAINGPEWQRLVQRGRNPTPEDCIQYSLNLHQTMHMPLSDAYRSAVHQYRALRAEHAIMRSFACAEADAYGAEFSSYEFDRLHRMEEAELEKWRLAQQGEKERLARNKKWTATPNIPPAEWSAGDIYMQRLRQGGGPRLRSEIVYPESGINSAETTQTQVVDTFLADGSRLRTEDDEDILYDRRGHRNDIHAPTF</sequence>
<keyword evidence="3" id="KW-0689">Ribosomal protein</keyword>
<evidence type="ECO:0000256" key="2">
    <source>
        <dbReference type="ARBA" id="ARBA00009864"/>
    </source>
</evidence>
<evidence type="ECO:0000256" key="1">
    <source>
        <dbReference type="ARBA" id="ARBA00004173"/>
    </source>
</evidence>
<dbReference type="PANTHER" id="PTHR37799:SF1">
    <property type="entry name" value="SMALL RIBOSOMAL SUBUNIT PROTEIN MS23"/>
    <property type="match status" value="1"/>
</dbReference>
<dbReference type="GeneID" id="63691588"/>
<evidence type="ECO:0000313" key="8">
    <source>
        <dbReference type="EMBL" id="EJU00078.1"/>
    </source>
</evidence>
<dbReference type="GO" id="GO:0003735">
    <property type="term" value="F:structural constituent of ribosome"/>
    <property type="evidence" value="ECO:0007669"/>
    <property type="project" value="InterPro"/>
</dbReference>
<dbReference type="EMBL" id="JH795868">
    <property type="protein sequence ID" value="EJU00078.1"/>
    <property type="molecule type" value="Genomic_DNA"/>
</dbReference>
<dbReference type="AlphaFoldDB" id="M5G8I6"/>
<name>M5G8I6_DACPD</name>
<dbReference type="PANTHER" id="PTHR37799">
    <property type="entry name" value="37S RIBOSOMAL PROTEIN S25, MITOCHONDRIAL"/>
    <property type="match status" value="1"/>
</dbReference>
<dbReference type="HOGENOM" id="CLU_068101_0_0_1"/>
<comment type="subcellular location">
    <subcellularLocation>
        <location evidence="1">Mitochondrion</location>
    </subcellularLocation>
</comment>
<dbReference type="OMA" id="ENWKIWA"/>
<keyword evidence="5" id="KW-0687">Ribonucleoprotein</keyword>
<dbReference type="InterPro" id="IPR016939">
    <property type="entry name" value="Ribosomal_mS23_fun"/>
</dbReference>
<evidence type="ECO:0000256" key="3">
    <source>
        <dbReference type="ARBA" id="ARBA00022980"/>
    </source>
</evidence>
<reference evidence="8 9" key="1">
    <citation type="journal article" date="2012" name="Science">
        <title>The Paleozoic origin of enzymatic lignin decomposition reconstructed from 31 fungal genomes.</title>
        <authorList>
            <person name="Floudas D."/>
            <person name="Binder M."/>
            <person name="Riley R."/>
            <person name="Barry K."/>
            <person name="Blanchette R.A."/>
            <person name="Henrissat B."/>
            <person name="Martinez A.T."/>
            <person name="Otillar R."/>
            <person name="Spatafora J.W."/>
            <person name="Yadav J.S."/>
            <person name="Aerts A."/>
            <person name="Benoit I."/>
            <person name="Boyd A."/>
            <person name="Carlson A."/>
            <person name="Copeland A."/>
            <person name="Coutinho P.M."/>
            <person name="de Vries R.P."/>
            <person name="Ferreira P."/>
            <person name="Findley K."/>
            <person name="Foster B."/>
            <person name="Gaskell J."/>
            <person name="Glotzer D."/>
            <person name="Gorecki P."/>
            <person name="Heitman J."/>
            <person name="Hesse C."/>
            <person name="Hori C."/>
            <person name="Igarashi K."/>
            <person name="Jurgens J.A."/>
            <person name="Kallen N."/>
            <person name="Kersten P."/>
            <person name="Kohler A."/>
            <person name="Kuees U."/>
            <person name="Kumar T.K.A."/>
            <person name="Kuo A."/>
            <person name="LaButti K."/>
            <person name="Larrondo L.F."/>
            <person name="Lindquist E."/>
            <person name="Ling A."/>
            <person name="Lombard V."/>
            <person name="Lucas S."/>
            <person name="Lundell T."/>
            <person name="Martin R."/>
            <person name="McLaughlin D.J."/>
            <person name="Morgenstern I."/>
            <person name="Morin E."/>
            <person name="Murat C."/>
            <person name="Nagy L.G."/>
            <person name="Nolan M."/>
            <person name="Ohm R.A."/>
            <person name="Patyshakuliyeva A."/>
            <person name="Rokas A."/>
            <person name="Ruiz-Duenas F.J."/>
            <person name="Sabat G."/>
            <person name="Salamov A."/>
            <person name="Samejima M."/>
            <person name="Schmutz J."/>
            <person name="Slot J.C."/>
            <person name="St John F."/>
            <person name="Stenlid J."/>
            <person name="Sun H."/>
            <person name="Sun S."/>
            <person name="Syed K."/>
            <person name="Tsang A."/>
            <person name="Wiebenga A."/>
            <person name="Young D."/>
            <person name="Pisabarro A."/>
            <person name="Eastwood D.C."/>
            <person name="Martin F."/>
            <person name="Cullen D."/>
            <person name="Grigoriev I.V."/>
            <person name="Hibbett D.S."/>
        </authorList>
    </citation>
    <scope>NUCLEOTIDE SEQUENCE [LARGE SCALE GENOMIC DNA]</scope>
    <source>
        <strain evidence="8 9">DJM-731 SS1</strain>
    </source>
</reference>
<dbReference type="GO" id="GO:0005763">
    <property type="term" value="C:mitochondrial small ribosomal subunit"/>
    <property type="evidence" value="ECO:0007669"/>
    <property type="project" value="InterPro"/>
</dbReference>
<evidence type="ECO:0000256" key="4">
    <source>
        <dbReference type="ARBA" id="ARBA00023128"/>
    </source>
</evidence>
<evidence type="ECO:0000256" key="7">
    <source>
        <dbReference type="ARBA" id="ARBA00035421"/>
    </source>
</evidence>
<keyword evidence="4" id="KW-0496">Mitochondrion</keyword>
<dbReference type="InterPro" id="IPR059242">
    <property type="entry name" value="mS23_dom"/>
</dbReference>
<dbReference type="RefSeq" id="XP_040626975.1">
    <property type="nucleotide sequence ID" value="XM_040776526.1"/>
</dbReference>
<keyword evidence="9" id="KW-1185">Reference proteome</keyword>